<protein>
    <recommendedName>
        <fullName evidence="5">Secreted protein</fullName>
    </recommendedName>
</protein>
<feature type="region of interest" description="Disordered" evidence="1">
    <location>
        <begin position="29"/>
        <end position="51"/>
    </location>
</feature>
<evidence type="ECO:0008006" key="5">
    <source>
        <dbReference type="Google" id="ProtNLM"/>
    </source>
</evidence>
<evidence type="ECO:0000256" key="2">
    <source>
        <dbReference type="SAM" id="SignalP"/>
    </source>
</evidence>
<keyword evidence="2" id="KW-0732">Signal</keyword>
<proteinExistence type="predicted"/>
<organism evidence="3 4">
    <name type="scientific">Gonapodya prolifera (strain JEL478)</name>
    <name type="common">Monoblepharis prolifera</name>
    <dbReference type="NCBI Taxonomy" id="1344416"/>
    <lineage>
        <taxon>Eukaryota</taxon>
        <taxon>Fungi</taxon>
        <taxon>Fungi incertae sedis</taxon>
        <taxon>Chytridiomycota</taxon>
        <taxon>Chytridiomycota incertae sedis</taxon>
        <taxon>Monoblepharidomycetes</taxon>
        <taxon>Monoblepharidales</taxon>
        <taxon>Gonapodyaceae</taxon>
        <taxon>Gonapodya</taxon>
    </lineage>
</organism>
<evidence type="ECO:0000256" key="1">
    <source>
        <dbReference type="SAM" id="MobiDB-lite"/>
    </source>
</evidence>
<dbReference type="Proteomes" id="UP000070544">
    <property type="component" value="Unassembled WGS sequence"/>
</dbReference>
<feature type="signal peptide" evidence="2">
    <location>
        <begin position="1"/>
        <end position="27"/>
    </location>
</feature>
<reference evidence="3 4" key="1">
    <citation type="journal article" date="2015" name="Genome Biol. Evol.">
        <title>Phylogenomic analyses indicate that early fungi evolved digesting cell walls of algal ancestors of land plants.</title>
        <authorList>
            <person name="Chang Y."/>
            <person name="Wang S."/>
            <person name="Sekimoto S."/>
            <person name="Aerts A.L."/>
            <person name="Choi C."/>
            <person name="Clum A."/>
            <person name="LaButti K.M."/>
            <person name="Lindquist E.A."/>
            <person name="Yee Ngan C."/>
            <person name="Ohm R.A."/>
            <person name="Salamov A.A."/>
            <person name="Grigoriev I.V."/>
            <person name="Spatafora J.W."/>
            <person name="Berbee M.L."/>
        </authorList>
    </citation>
    <scope>NUCLEOTIDE SEQUENCE [LARGE SCALE GENOMIC DNA]</scope>
    <source>
        <strain evidence="3 4">JEL478</strain>
    </source>
</reference>
<sequence length="81" mass="8634">MYEATVHVRNATAFSALLAAAVCSVETLPERQSDNRQSPATAAMKLHSSGENTRMSSCISAHTVSPTTIPVLIRSYSADHS</sequence>
<dbReference type="EMBL" id="KQ965740">
    <property type="protein sequence ID" value="KXS18893.1"/>
    <property type="molecule type" value="Genomic_DNA"/>
</dbReference>
<evidence type="ECO:0000313" key="3">
    <source>
        <dbReference type="EMBL" id="KXS18893.1"/>
    </source>
</evidence>
<evidence type="ECO:0000313" key="4">
    <source>
        <dbReference type="Proteomes" id="UP000070544"/>
    </source>
</evidence>
<keyword evidence="4" id="KW-1185">Reference proteome</keyword>
<gene>
    <name evidence="3" type="ORF">M427DRAFT_53377</name>
</gene>
<dbReference type="AlphaFoldDB" id="A0A139AQV3"/>
<accession>A0A139AQV3</accession>
<feature type="chain" id="PRO_5007296374" description="Secreted protein" evidence="2">
    <location>
        <begin position="28"/>
        <end position="81"/>
    </location>
</feature>
<name>A0A139AQV3_GONPJ</name>